<dbReference type="InterPro" id="IPR021858">
    <property type="entry name" value="Fun_TF"/>
</dbReference>
<evidence type="ECO:0000313" key="4">
    <source>
        <dbReference type="Proteomes" id="UP001175261"/>
    </source>
</evidence>
<gene>
    <name evidence="3" type="ORF">NLU13_8591</name>
</gene>
<protein>
    <submittedName>
        <fullName evidence="3">Uncharacterized protein</fullName>
    </submittedName>
</protein>
<evidence type="ECO:0000313" key="3">
    <source>
        <dbReference type="EMBL" id="KAK0384505.1"/>
    </source>
</evidence>
<comment type="subcellular location">
    <subcellularLocation>
        <location evidence="1">Nucleus</location>
    </subcellularLocation>
</comment>
<proteinExistence type="predicted"/>
<dbReference type="EMBL" id="JAPDFR010000008">
    <property type="protein sequence ID" value="KAK0384505.1"/>
    <property type="molecule type" value="Genomic_DNA"/>
</dbReference>
<evidence type="ECO:0000256" key="2">
    <source>
        <dbReference type="ARBA" id="ARBA00023242"/>
    </source>
</evidence>
<sequence>MATVATDVIIKEEYSHGYSPDSSSYSGSGNGSMHDQVDFNPSLPQVTSIETDMSSVEPVVSSGVPAEAAWYDARSAPSSNGSPPDYASSMTLTTYVPHIIPQLSSPVDRALFNHYTTVVSGILSRRPSILNPYNHHLLPMAHSNDLVLHCILALSGNHWRKMQPSLANRGLVHKSQAQQLLAQLLPHVDKTSADIALVELFDGASQGWEVHLNGAKRLLSALRRQHGDSWTSHYQFLLRLSRFLDSAATTSTCRPPLIESEAEEARALDGLAASSEEEDAAVYGIPKELFHLVDQVNTLADKRKYRVDAVSEARFREEAAVVEDMLNTWSHKPTGMPPTYYPRTMTPSPNINDGNSSRDVHYATIAYEYALRLRLHQVVEGYNIHDPLVQQAVSTILDSVQRIRYGSPLEACLLFPLVMAGGACQTLEHRVVVHDKLMVMERTCGFGYVYNARQLVERVWRRREEAGGEMTEAGSVVNWAKIRYEEMHGLVIF</sequence>
<keyword evidence="4" id="KW-1185">Reference proteome</keyword>
<dbReference type="Pfam" id="PF11951">
    <property type="entry name" value="Fungal_trans_2"/>
    <property type="match status" value="1"/>
</dbReference>
<keyword evidence="2" id="KW-0539">Nucleus</keyword>
<accession>A0AA39GBZ0</accession>
<dbReference type="Proteomes" id="UP001175261">
    <property type="component" value="Unassembled WGS sequence"/>
</dbReference>
<reference evidence="3" key="1">
    <citation type="submission" date="2022-10" db="EMBL/GenBank/DDBJ databases">
        <title>Determination and structural analysis of whole genome sequence of Sarocladium strictum F4-1.</title>
        <authorList>
            <person name="Hu L."/>
            <person name="Jiang Y."/>
        </authorList>
    </citation>
    <scope>NUCLEOTIDE SEQUENCE</scope>
    <source>
        <strain evidence="3">F4-1</strain>
    </source>
</reference>
<dbReference type="AlphaFoldDB" id="A0AA39GBZ0"/>
<comment type="caution">
    <text evidence="3">The sequence shown here is derived from an EMBL/GenBank/DDBJ whole genome shotgun (WGS) entry which is preliminary data.</text>
</comment>
<evidence type="ECO:0000256" key="1">
    <source>
        <dbReference type="ARBA" id="ARBA00004123"/>
    </source>
</evidence>
<organism evidence="3 4">
    <name type="scientific">Sarocladium strictum</name>
    <name type="common">Black bundle disease fungus</name>
    <name type="synonym">Acremonium strictum</name>
    <dbReference type="NCBI Taxonomy" id="5046"/>
    <lineage>
        <taxon>Eukaryota</taxon>
        <taxon>Fungi</taxon>
        <taxon>Dikarya</taxon>
        <taxon>Ascomycota</taxon>
        <taxon>Pezizomycotina</taxon>
        <taxon>Sordariomycetes</taxon>
        <taxon>Hypocreomycetidae</taxon>
        <taxon>Hypocreales</taxon>
        <taxon>Sarocladiaceae</taxon>
        <taxon>Sarocladium</taxon>
    </lineage>
</organism>
<dbReference type="PANTHER" id="PTHR37534">
    <property type="entry name" value="TRANSCRIPTIONAL ACTIVATOR PROTEIN UGA3"/>
    <property type="match status" value="1"/>
</dbReference>
<dbReference type="GO" id="GO:0005634">
    <property type="term" value="C:nucleus"/>
    <property type="evidence" value="ECO:0007669"/>
    <property type="project" value="UniProtKB-SubCell"/>
</dbReference>
<dbReference type="PANTHER" id="PTHR37534:SF46">
    <property type="entry name" value="ZN(II)2CYS6 TRANSCRIPTION FACTOR (EUROFUNG)"/>
    <property type="match status" value="1"/>
</dbReference>
<name>A0AA39GBZ0_SARSR</name>